<reference evidence="1 2" key="1">
    <citation type="submission" date="2015-11" db="EMBL/GenBank/DDBJ databases">
        <title>Genomic analysis of 38 Legionella species identifies large and diverse effector repertoires.</title>
        <authorList>
            <person name="Burstein D."/>
            <person name="Amaro F."/>
            <person name="Zusman T."/>
            <person name="Lifshitz Z."/>
            <person name="Cohen O."/>
            <person name="Gilbert J.A."/>
            <person name="Pupko T."/>
            <person name="Shuman H.A."/>
            <person name="Segal G."/>
        </authorList>
    </citation>
    <scope>NUCLEOTIDE SEQUENCE [LARGE SCALE GENOMIC DNA]</scope>
    <source>
        <strain evidence="1 2">ATCC 43878</strain>
    </source>
</reference>
<evidence type="ECO:0000313" key="1">
    <source>
        <dbReference type="EMBL" id="KTC77091.1"/>
    </source>
</evidence>
<dbReference type="PATRIC" id="fig|29422.6.peg.3378"/>
<name>A0A0W0S0W9_9GAMM</name>
<protein>
    <submittedName>
        <fullName evidence="1">Uncharacterized protein</fullName>
    </submittedName>
</protein>
<dbReference type="RefSeq" id="WP_058443136.1">
    <property type="nucleotide sequence ID" value="NZ_CAAAHU010000008.1"/>
</dbReference>
<dbReference type="SUPFAM" id="SSF56399">
    <property type="entry name" value="ADP-ribosylation"/>
    <property type="match status" value="1"/>
</dbReference>
<sequence>MNRELLRGEFDDLHDAEIIGIRIYTGNSYKNMNVLLRNKPPAEVCQYGHGMSEVLLDIAMASSGLNKIPTQKIEAVSRANDRSKERMEIINNALLSDKDPCYTEFGFMSTCVNALSTSNVLLNPIGRDITLLSEYPAEREFLISPHTQIKPLVYKKENGGVLIGVPVYTLSSQTKENQLPGLNHVRA</sequence>
<keyword evidence="2" id="KW-1185">Reference proteome</keyword>
<dbReference type="OrthoDB" id="5647340at2"/>
<dbReference type="AlphaFoldDB" id="A0A0W0S0W9"/>
<dbReference type="EMBL" id="LNXV01000036">
    <property type="protein sequence ID" value="KTC77091.1"/>
    <property type="molecule type" value="Genomic_DNA"/>
</dbReference>
<proteinExistence type="predicted"/>
<dbReference type="Proteomes" id="UP000054742">
    <property type="component" value="Unassembled WGS sequence"/>
</dbReference>
<comment type="caution">
    <text evidence="1">The sequence shown here is derived from an EMBL/GenBank/DDBJ whole genome shotgun (WGS) entry which is preliminary data.</text>
</comment>
<gene>
    <name evidence="1" type="ORF">Lbru_3198</name>
</gene>
<accession>A0A0W0S0W9</accession>
<dbReference type="Gene3D" id="3.90.176.10">
    <property type="entry name" value="Toxin ADP-ribosyltransferase, Chain A, domain 1"/>
    <property type="match status" value="1"/>
</dbReference>
<organism evidence="1 2">
    <name type="scientific">Legionella brunensis</name>
    <dbReference type="NCBI Taxonomy" id="29422"/>
    <lineage>
        <taxon>Bacteria</taxon>
        <taxon>Pseudomonadati</taxon>
        <taxon>Pseudomonadota</taxon>
        <taxon>Gammaproteobacteria</taxon>
        <taxon>Legionellales</taxon>
        <taxon>Legionellaceae</taxon>
        <taxon>Legionella</taxon>
    </lineage>
</organism>
<evidence type="ECO:0000313" key="2">
    <source>
        <dbReference type="Proteomes" id="UP000054742"/>
    </source>
</evidence>